<organism evidence="16 17">
    <name type="scientific">Campylobacter novaezeelandiae</name>
    <dbReference type="NCBI Taxonomy" id="2267891"/>
    <lineage>
        <taxon>Bacteria</taxon>
        <taxon>Pseudomonadati</taxon>
        <taxon>Campylobacterota</taxon>
        <taxon>Epsilonproteobacteria</taxon>
        <taxon>Campylobacterales</taxon>
        <taxon>Campylobacteraceae</taxon>
        <taxon>Campylobacter</taxon>
    </lineage>
</organism>
<name>A0A4Q9JXL8_9BACT</name>
<evidence type="ECO:0000313" key="16">
    <source>
        <dbReference type="EMBL" id="TBR82400.1"/>
    </source>
</evidence>
<dbReference type="SUPFAM" id="SSF51395">
    <property type="entry name" value="FMN-linked oxidoreductases"/>
    <property type="match status" value="1"/>
</dbReference>
<dbReference type="PROSITE" id="PS00912">
    <property type="entry name" value="DHODEHASE_2"/>
    <property type="match status" value="1"/>
</dbReference>
<dbReference type="InterPro" id="IPR005719">
    <property type="entry name" value="Dihydroorotate_DH_2"/>
</dbReference>
<comment type="pathway">
    <text evidence="4">Pyrimidine metabolism; UMP biosynthesis via de novo pathway; orotate from (S)-dihydroorotate (quinone route): step 1/1.</text>
</comment>
<gene>
    <name evidence="16" type="ORF">DU473_00735</name>
</gene>
<keyword evidence="17" id="KW-1185">Reference proteome</keyword>
<evidence type="ECO:0000256" key="7">
    <source>
        <dbReference type="ARBA" id="ARBA00018366"/>
    </source>
</evidence>
<evidence type="ECO:0000256" key="6">
    <source>
        <dbReference type="ARBA" id="ARBA00012791"/>
    </source>
</evidence>
<dbReference type="AlphaFoldDB" id="A0A4Q9JXL8"/>
<keyword evidence="12" id="KW-0472">Membrane</keyword>
<reference evidence="16 17" key="1">
    <citation type="submission" date="2018-07" db="EMBL/GenBank/DDBJ databases">
        <title>Campylobacter zealandensis sp. nov., isolated from birds and water in New Zealand.</title>
        <authorList>
            <person name="Wilkinson D.A."/>
            <person name="Biggs P.J."/>
            <person name="French N.P."/>
            <person name="Midwinter A.C."/>
        </authorList>
    </citation>
    <scope>NUCLEOTIDE SEQUENCE [LARGE SCALE GENOMIC DNA]</scope>
    <source>
        <strain evidence="16 17">B423b</strain>
    </source>
</reference>
<evidence type="ECO:0000259" key="15">
    <source>
        <dbReference type="Pfam" id="PF01180"/>
    </source>
</evidence>
<comment type="catalytic activity">
    <reaction evidence="13">
        <text>(S)-dihydroorotate + a quinone = orotate + a quinol</text>
        <dbReference type="Rhea" id="RHEA:30187"/>
        <dbReference type="ChEBI" id="CHEBI:24646"/>
        <dbReference type="ChEBI" id="CHEBI:30839"/>
        <dbReference type="ChEBI" id="CHEBI:30864"/>
        <dbReference type="ChEBI" id="CHEBI:132124"/>
        <dbReference type="EC" id="1.3.5.2"/>
    </reaction>
</comment>
<dbReference type="PANTHER" id="PTHR48109:SF4">
    <property type="entry name" value="DIHYDROOROTATE DEHYDROGENASE (QUINONE), MITOCHONDRIAL"/>
    <property type="match status" value="1"/>
</dbReference>
<keyword evidence="10" id="KW-0665">Pyrimidine biosynthesis</keyword>
<dbReference type="Proteomes" id="UP000292583">
    <property type="component" value="Unassembled WGS sequence"/>
</dbReference>
<dbReference type="GO" id="GO:0006207">
    <property type="term" value="P:'de novo' pyrimidine nucleobase biosynthetic process"/>
    <property type="evidence" value="ECO:0007669"/>
    <property type="project" value="UniProtKB-UniRule"/>
</dbReference>
<evidence type="ECO:0000256" key="5">
    <source>
        <dbReference type="ARBA" id="ARBA00005359"/>
    </source>
</evidence>
<evidence type="ECO:0000313" key="17">
    <source>
        <dbReference type="Proteomes" id="UP000292583"/>
    </source>
</evidence>
<evidence type="ECO:0000256" key="8">
    <source>
        <dbReference type="ARBA" id="ARBA00022630"/>
    </source>
</evidence>
<evidence type="ECO:0000256" key="10">
    <source>
        <dbReference type="ARBA" id="ARBA00022975"/>
    </source>
</evidence>
<dbReference type="GO" id="GO:0106430">
    <property type="term" value="F:dihydroorotate dehydrogenase (quinone) activity"/>
    <property type="evidence" value="ECO:0007669"/>
    <property type="project" value="UniProtKB-EC"/>
</dbReference>
<dbReference type="NCBIfam" id="NF003649">
    <property type="entry name" value="PRK05286.2-2"/>
    <property type="match status" value="1"/>
</dbReference>
<keyword evidence="9" id="KW-0288">FMN</keyword>
<keyword evidence="8" id="KW-0285">Flavoprotein</keyword>
<dbReference type="PANTHER" id="PTHR48109">
    <property type="entry name" value="DIHYDROOROTATE DEHYDROGENASE (QUINONE), MITOCHONDRIAL-RELATED"/>
    <property type="match status" value="1"/>
</dbReference>
<proteinExistence type="inferred from homology"/>
<dbReference type="InterPro" id="IPR001295">
    <property type="entry name" value="Dihydroorotate_DH_CS"/>
</dbReference>
<dbReference type="GO" id="GO:0005886">
    <property type="term" value="C:plasma membrane"/>
    <property type="evidence" value="ECO:0007669"/>
    <property type="project" value="TreeGrafter"/>
</dbReference>
<evidence type="ECO:0000256" key="2">
    <source>
        <dbReference type="ARBA" id="ARBA00003125"/>
    </source>
</evidence>
<dbReference type="Pfam" id="PF01180">
    <property type="entry name" value="DHO_dh"/>
    <property type="match status" value="1"/>
</dbReference>
<keyword evidence="11 16" id="KW-0560">Oxidoreductase</keyword>
<feature type="domain" description="Dihydroorotate dehydrogenase catalytic" evidence="15">
    <location>
        <begin position="51"/>
        <end position="333"/>
    </location>
</feature>
<dbReference type="PIRSF" id="PIRSF000164">
    <property type="entry name" value="DHO_oxidase"/>
    <property type="match status" value="1"/>
</dbReference>
<dbReference type="GO" id="GO:0044205">
    <property type="term" value="P:'de novo' UMP biosynthetic process"/>
    <property type="evidence" value="ECO:0007669"/>
    <property type="project" value="UniProtKB-UniPathway"/>
</dbReference>
<evidence type="ECO:0000256" key="14">
    <source>
        <dbReference type="NCBIfam" id="TIGR01036"/>
    </source>
</evidence>
<dbReference type="InterPro" id="IPR012135">
    <property type="entry name" value="Dihydroorotate_DH_1_2"/>
</dbReference>
<dbReference type="PROSITE" id="PS00911">
    <property type="entry name" value="DHODEHASE_1"/>
    <property type="match status" value="1"/>
</dbReference>
<dbReference type="GO" id="GO:0005737">
    <property type="term" value="C:cytoplasm"/>
    <property type="evidence" value="ECO:0007669"/>
    <property type="project" value="InterPro"/>
</dbReference>
<protein>
    <recommendedName>
        <fullName evidence="7 14">Dihydroorotate dehydrogenase (quinone)</fullName>
        <ecNumber evidence="6 14">1.3.5.2</ecNumber>
    </recommendedName>
</protein>
<evidence type="ECO:0000256" key="4">
    <source>
        <dbReference type="ARBA" id="ARBA00005161"/>
    </source>
</evidence>
<sequence length="350" mass="38970">MIYERIKPLIFKMDPESAHSLVEYSLRSLNVVFPGALSFLAHRFIVQDESLRQNLLGLCFDNPVGLAGGFDKNATMIRPLSALGFGFLEFGTFTPKAQEGNEKPRVFRLVKQESIQNAMGFNNKGAKEIRSNLVKIYPFVLPLGANIGKNKNSENALEDYFILLREFKDLCDYFIINISSPNTKNLRSLQNHTFLNDLLSEAKKITQKPILIKIAPDLDISLAIDLCQKAIENGASGFVIANTSTDYSLLDNGRTFGGISGKLIQEKNGKFFKELAKELFSHTILISCGGIDSGKEAYERIKNGANLIQIFTALIYKGPALVRNINQELLTLLREDGFMHISEAVGVNIK</sequence>
<dbReference type="CDD" id="cd04738">
    <property type="entry name" value="DHOD_2_like"/>
    <property type="match status" value="1"/>
</dbReference>
<evidence type="ECO:0000256" key="11">
    <source>
        <dbReference type="ARBA" id="ARBA00023002"/>
    </source>
</evidence>
<dbReference type="InterPro" id="IPR050074">
    <property type="entry name" value="DHO_dehydrogenase"/>
</dbReference>
<comment type="cofactor">
    <cofactor evidence="1">
        <name>FMN</name>
        <dbReference type="ChEBI" id="CHEBI:58210"/>
    </cofactor>
</comment>
<comment type="similarity">
    <text evidence="5">Belongs to the dihydroorotate dehydrogenase family. Type 2 subfamily.</text>
</comment>
<evidence type="ECO:0000256" key="12">
    <source>
        <dbReference type="ARBA" id="ARBA00023136"/>
    </source>
</evidence>
<evidence type="ECO:0000256" key="13">
    <source>
        <dbReference type="ARBA" id="ARBA00048639"/>
    </source>
</evidence>
<evidence type="ECO:0000256" key="1">
    <source>
        <dbReference type="ARBA" id="ARBA00001917"/>
    </source>
</evidence>
<dbReference type="NCBIfam" id="TIGR01036">
    <property type="entry name" value="pyrD_sub2"/>
    <property type="match status" value="1"/>
</dbReference>
<evidence type="ECO:0000256" key="3">
    <source>
        <dbReference type="ARBA" id="ARBA00004370"/>
    </source>
</evidence>
<dbReference type="UniPathway" id="UPA00070">
    <property type="reaction ID" value="UER00946"/>
</dbReference>
<dbReference type="InterPro" id="IPR013785">
    <property type="entry name" value="Aldolase_TIM"/>
</dbReference>
<dbReference type="NCBIfam" id="NF003652">
    <property type="entry name" value="PRK05286.2-5"/>
    <property type="match status" value="1"/>
</dbReference>
<dbReference type="EC" id="1.3.5.2" evidence="6 14"/>
<evidence type="ECO:0000256" key="9">
    <source>
        <dbReference type="ARBA" id="ARBA00022643"/>
    </source>
</evidence>
<comment type="function">
    <text evidence="2">Catalyzes the conversion of dihydroorotate to orotate with quinone as electron acceptor.</text>
</comment>
<comment type="subcellular location">
    <subcellularLocation>
        <location evidence="3">Membrane</location>
    </subcellularLocation>
</comment>
<dbReference type="Gene3D" id="3.20.20.70">
    <property type="entry name" value="Aldolase class I"/>
    <property type="match status" value="1"/>
</dbReference>
<dbReference type="OrthoDB" id="9802377at2"/>
<accession>A0A4Q9JXL8</accession>
<comment type="caution">
    <text evidence="16">The sequence shown here is derived from an EMBL/GenBank/DDBJ whole genome shotgun (WGS) entry which is preliminary data.</text>
</comment>
<dbReference type="InterPro" id="IPR005720">
    <property type="entry name" value="Dihydroorotate_DH_cat"/>
</dbReference>
<dbReference type="RefSeq" id="WP_131186364.1">
    <property type="nucleotide sequence ID" value="NZ_QPGR01000001.1"/>
</dbReference>
<dbReference type="EMBL" id="QPGR01000001">
    <property type="protein sequence ID" value="TBR82400.1"/>
    <property type="molecule type" value="Genomic_DNA"/>
</dbReference>